<organism evidence="2 3">
    <name type="scientific">Schaedlerella arabinosiphila</name>
    <dbReference type="NCBI Taxonomy" id="2044587"/>
    <lineage>
        <taxon>Bacteria</taxon>
        <taxon>Bacillati</taxon>
        <taxon>Bacillota</taxon>
        <taxon>Clostridia</taxon>
        <taxon>Lachnospirales</taxon>
        <taxon>Lachnospiraceae</taxon>
        <taxon>Schaedlerella</taxon>
    </lineage>
</organism>
<name>A0A3R8JSX6_9FIRM</name>
<dbReference type="PANTHER" id="PTHR24637:SF421">
    <property type="entry name" value="CUTICLE COLLAGEN DPY-2"/>
    <property type="match status" value="1"/>
</dbReference>
<dbReference type="EMBL" id="RHJS01000002">
    <property type="protein sequence ID" value="RRK35185.1"/>
    <property type="molecule type" value="Genomic_DNA"/>
</dbReference>
<reference evidence="2" key="1">
    <citation type="submission" date="2018-10" db="EMBL/GenBank/DDBJ databases">
        <title>Schaedlerella arabinophila gen. nov. sp. nov., isolated from the mouse intestinal tract and comparative analysis with the genome of the closely related altered Schaedler flora strain ASF502.</title>
        <authorList>
            <person name="Miyake S."/>
            <person name="Soh M."/>
            <person name="Seedorf H."/>
        </authorList>
    </citation>
    <scope>NUCLEOTIDE SEQUENCE [LARGE SCALE GENOMIC DNA]</scope>
    <source>
        <strain evidence="2">DSM 106076</strain>
    </source>
</reference>
<dbReference type="Pfam" id="PF01391">
    <property type="entry name" value="Collagen"/>
    <property type="match status" value="1"/>
</dbReference>
<evidence type="ECO:0000256" key="1">
    <source>
        <dbReference type="SAM" id="MobiDB-lite"/>
    </source>
</evidence>
<dbReference type="AlphaFoldDB" id="A0A3R8JSX6"/>
<dbReference type="Proteomes" id="UP000274920">
    <property type="component" value="Unassembled WGS sequence"/>
</dbReference>
<sequence>MFHPPNRSGMGRNCNRNCNRNTGRPSACNAPEPNMAQPEHSLYSDRAGAEGCDFSCGHKHGSGGQTETPDLPGCPGDCADACVPGCPGDCADACVPGYPGDCADACVPVCPGECREPGARGPRGEPGLPGCPGERGERGETGPQGPRGEPGPPGCPGERGEIGPQGVTGPQGPQGATGPQGPRGDPGARGPAGPPGYPQNSIFASFLGQEVILPEKTSLPLKTDIPDVTRNITLCNEYSVSLTPGCYAVCYYISTVMKRHGFIKLAPIFNDSVQTVYAAYAEASKRKEMLVLSRYFIVRIPDASTLFFSWTSSCVSKINMNMSIVKLYRE</sequence>
<comment type="caution">
    <text evidence="2">The sequence shown here is derived from an EMBL/GenBank/DDBJ whole genome shotgun (WGS) entry which is preliminary data.</text>
</comment>
<proteinExistence type="predicted"/>
<evidence type="ECO:0000313" key="3">
    <source>
        <dbReference type="Proteomes" id="UP000274920"/>
    </source>
</evidence>
<evidence type="ECO:0008006" key="4">
    <source>
        <dbReference type="Google" id="ProtNLM"/>
    </source>
</evidence>
<feature type="region of interest" description="Disordered" evidence="1">
    <location>
        <begin position="117"/>
        <end position="200"/>
    </location>
</feature>
<evidence type="ECO:0000313" key="2">
    <source>
        <dbReference type="EMBL" id="RRK35185.1"/>
    </source>
</evidence>
<protein>
    <recommendedName>
        <fullName evidence="4">Collagen-like protein</fullName>
    </recommendedName>
</protein>
<dbReference type="InterPro" id="IPR008160">
    <property type="entry name" value="Collagen"/>
</dbReference>
<keyword evidence="3" id="KW-1185">Reference proteome</keyword>
<feature type="compositionally biased region" description="Low complexity" evidence="1">
    <location>
        <begin position="162"/>
        <end position="191"/>
    </location>
</feature>
<dbReference type="PANTHER" id="PTHR24637">
    <property type="entry name" value="COLLAGEN"/>
    <property type="match status" value="1"/>
</dbReference>
<accession>A0A3R8JSX6</accession>
<gene>
    <name evidence="2" type="ORF">EBB54_04660</name>
</gene>